<evidence type="ECO:0000313" key="2">
    <source>
        <dbReference type="EMBL" id="AUJ30339.1"/>
    </source>
</evidence>
<accession>A0A3S6QRI6</accession>
<keyword evidence="1" id="KW-0472">Membrane</keyword>
<name>A0A3S6QRI6_9LACO</name>
<reference evidence="2 3" key="1">
    <citation type="submission" date="2016-11" db="EMBL/GenBank/DDBJ databases">
        <title>Interaction between Lactobacillus species and yeast in water kefir.</title>
        <authorList>
            <person name="Behr J."/>
            <person name="Xu D."/>
            <person name="Vogel R.F."/>
        </authorList>
    </citation>
    <scope>NUCLEOTIDE SEQUENCE [LARGE SCALE GENOMIC DNA]</scope>
    <source>
        <strain evidence="2 3">TMW 1.1822</strain>
    </source>
</reference>
<sequence>MQSLKKLSTLVFNSKNDSKIHDSFYSTDLISILNLVQKKTPDYLPSYHGSTNKNYKLYGHYIISDNSRFTKSVHNNTLVVTWNGKKKTSVNVPIIRYYNTNLILNKQQITGRKHQYHLTKIGTPVVTQKKGKNTLVVSYNIGNWFLPIMYLVIITWISCLTYAVLKLLKKLKNKLQI</sequence>
<dbReference type="EMBL" id="CP018176">
    <property type="protein sequence ID" value="AUJ30339.1"/>
    <property type="molecule type" value="Genomic_DNA"/>
</dbReference>
<proteinExistence type="predicted"/>
<evidence type="ECO:0000256" key="1">
    <source>
        <dbReference type="SAM" id="Phobius"/>
    </source>
</evidence>
<gene>
    <name evidence="2" type="ORF">BSQ49_09205</name>
</gene>
<keyword evidence="1" id="KW-0812">Transmembrane</keyword>
<dbReference type="Proteomes" id="UP000314960">
    <property type="component" value="Chromosome"/>
</dbReference>
<feature type="transmembrane region" description="Helical" evidence="1">
    <location>
        <begin position="144"/>
        <end position="165"/>
    </location>
</feature>
<evidence type="ECO:0000313" key="3">
    <source>
        <dbReference type="Proteomes" id="UP000314960"/>
    </source>
</evidence>
<dbReference type="KEGG" id="lhw:BSQ49_09205"/>
<keyword evidence="1" id="KW-1133">Transmembrane helix</keyword>
<dbReference type="AlphaFoldDB" id="A0A3S6QRI6"/>
<protein>
    <submittedName>
        <fullName evidence="2">Uncharacterized protein</fullName>
    </submittedName>
</protein>
<dbReference type="RefSeq" id="WP_415598365.1">
    <property type="nucleotide sequence ID" value="NZ_JBDNOC010000010.1"/>
</dbReference>
<organism evidence="2 3">
    <name type="scientific">Liquorilactobacillus hordei</name>
    <dbReference type="NCBI Taxonomy" id="468911"/>
    <lineage>
        <taxon>Bacteria</taxon>
        <taxon>Bacillati</taxon>
        <taxon>Bacillota</taxon>
        <taxon>Bacilli</taxon>
        <taxon>Lactobacillales</taxon>
        <taxon>Lactobacillaceae</taxon>
        <taxon>Liquorilactobacillus</taxon>
    </lineage>
</organism>